<dbReference type="Pfam" id="PF01368">
    <property type="entry name" value="DHH"/>
    <property type="match status" value="1"/>
</dbReference>
<evidence type="ECO:0000256" key="1">
    <source>
        <dbReference type="ARBA" id="ARBA00005915"/>
    </source>
</evidence>
<keyword evidence="4" id="KW-0378">Hydrolase</keyword>
<comment type="similarity">
    <text evidence="1">Belongs to the RecJ family.</text>
</comment>
<reference evidence="10" key="1">
    <citation type="submission" date="2017-09" db="EMBL/GenBank/DDBJ databases">
        <title>Depth-based differentiation of microbial function through sediment-hosted aquifers and enrichment of novel symbionts in the deep terrestrial subsurface.</title>
        <authorList>
            <person name="Probst A.J."/>
            <person name="Ladd B."/>
            <person name="Jarett J.K."/>
            <person name="Geller-Mcgrath D.E."/>
            <person name="Sieber C.M.K."/>
            <person name="Emerson J.B."/>
            <person name="Anantharaman K."/>
            <person name="Thomas B.C."/>
            <person name="Malmstrom R."/>
            <person name="Stieglmeier M."/>
            <person name="Klingl A."/>
            <person name="Woyke T."/>
            <person name="Ryan C.M."/>
            <person name="Banfield J.F."/>
        </authorList>
    </citation>
    <scope>NUCLEOTIDE SEQUENCE [LARGE SCALE GENOMIC DNA]</scope>
</reference>
<evidence type="ECO:0000259" key="7">
    <source>
        <dbReference type="Pfam" id="PF02272"/>
    </source>
</evidence>
<dbReference type="PANTHER" id="PTHR30255">
    <property type="entry name" value="SINGLE-STRANDED-DNA-SPECIFIC EXONUCLEASE RECJ"/>
    <property type="match status" value="1"/>
</dbReference>
<feature type="domain" description="RecJ OB" evidence="8">
    <location>
        <begin position="485"/>
        <end position="592"/>
    </location>
</feature>
<dbReference type="AlphaFoldDB" id="A0A2M8EWK0"/>
<sequence>MATFSCCLNFNYFAFFCKNQNYFMKITYTHEITEKTTPKDILSLLLTSRNIQDIDLFLHPISPLELFLKDFGFKKAKITKMMKLLESIREKDQMIVVYTDYDADGITGGAILWETLHLLGFRVMPYVPHRKTEGYGFSKKGIDSVKKEFNPNLIMSVDHGITAKNEVAYANSLGIDVIVTDHHHRQEEKVPDSAVGIFHISALSGSGTAYMVAKEIFTHFCHPELDSGSMLDSRSGSGMTKKLEKYFKTDYLALAAIGTVADLVPLIGSSRSIVSYGLKAFEKVKRPGIKYILKDAQIQDREITPYEIGFIIAPRINAVGRLEHAIDALRLLCTTDDVRASALSQKVGILNTNRQDLVKDQVAEARAQLQKLKKIPKLIILYSDHWHEGVIGLIAGNILQEYYRPTIVMTKGDGFYKASVRSISGFHITNFLKTLGSYLTNYGGHAAAAGFTLKESKLKEFIKEATKKAEDLIADKMLEPTINADMKIPIEMATKTLSRTLHTLSPFGMGNPKPIFVSEASVIHAKLLGKQKNHLKLQVKDISNMHLPIDMIGFGKGELLSQISKNKIVKVAYQLDINKWNGQEKVQGIIKHLEL</sequence>
<dbReference type="Gene3D" id="3.90.1640.30">
    <property type="match status" value="1"/>
</dbReference>
<keyword evidence="5 9" id="KW-0269">Exonuclease</keyword>
<dbReference type="Gene3D" id="3.10.310.30">
    <property type="match status" value="1"/>
</dbReference>
<evidence type="ECO:0000313" key="9">
    <source>
        <dbReference type="EMBL" id="PJC30254.1"/>
    </source>
</evidence>
<dbReference type="EMBL" id="PFSC01000174">
    <property type="protein sequence ID" value="PJC30254.1"/>
    <property type="molecule type" value="Genomic_DNA"/>
</dbReference>
<protein>
    <recommendedName>
        <fullName evidence="2">Single-stranded-DNA-specific exonuclease RecJ</fullName>
    </recommendedName>
</protein>
<dbReference type="NCBIfam" id="TIGR00644">
    <property type="entry name" value="recJ"/>
    <property type="match status" value="1"/>
</dbReference>
<dbReference type="InterPro" id="IPR004610">
    <property type="entry name" value="RecJ"/>
</dbReference>
<dbReference type="PANTHER" id="PTHR30255:SF2">
    <property type="entry name" value="SINGLE-STRANDED-DNA-SPECIFIC EXONUCLEASE RECJ"/>
    <property type="match status" value="1"/>
</dbReference>
<dbReference type="InterPro" id="IPR003156">
    <property type="entry name" value="DHHA1_dom"/>
</dbReference>
<dbReference type="SUPFAM" id="SSF64182">
    <property type="entry name" value="DHH phosphoesterases"/>
    <property type="match status" value="1"/>
</dbReference>
<dbReference type="InterPro" id="IPR041122">
    <property type="entry name" value="RecJ_OB"/>
</dbReference>
<dbReference type="GO" id="GO:0003676">
    <property type="term" value="F:nucleic acid binding"/>
    <property type="evidence" value="ECO:0007669"/>
    <property type="project" value="InterPro"/>
</dbReference>
<name>A0A2M8EWK0_9BACT</name>
<proteinExistence type="inferred from homology"/>
<keyword evidence="3" id="KW-0540">Nuclease</keyword>
<dbReference type="InterPro" id="IPR051673">
    <property type="entry name" value="SSDNA_exonuclease_RecJ"/>
</dbReference>
<accession>A0A2M8EWK0</accession>
<dbReference type="InterPro" id="IPR001667">
    <property type="entry name" value="DDH_dom"/>
</dbReference>
<dbReference type="GO" id="GO:0006281">
    <property type="term" value="P:DNA repair"/>
    <property type="evidence" value="ECO:0007669"/>
    <property type="project" value="InterPro"/>
</dbReference>
<dbReference type="InterPro" id="IPR038763">
    <property type="entry name" value="DHH_sf"/>
</dbReference>
<dbReference type="GO" id="GO:0008409">
    <property type="term" value="F:5'-3' exonuclease activity"/>
    <property type="evidence" value="ECO:0007669"/>
    <property type="project" value="InterPro"/>
</dbReference>
<evidence type="ECO:0000256" key="5">
    <source>
        <dbReference type="ARBA" id="ARBA00022839"/>
    </source>
</evidence>
<dbReference type="Pfam" id="PF17768">
    <property type="entry name" value="RecJ_OB"/>
    <property type="match status" value="1"/>
</dbReference>
<evidence type="ECO:0000259" key="6">
    <source>
        <dbReference type="Pfam" id="PF01368"/>
    </source>
</evidence>
<dbReference type="Pfam" id="PF02272">
    <property type="entry name" value="DHHA1"/>
    <property type="match status" value="1"/>
</dbReference>
<feature type="domain" description="DDH" evidence="6">
    <location>
        <begin position="95"/>
        <end position="214"/>
    </location>
</feature>
<evidence type="ECO:0000256" key="2">
    <source>
        <dbReference type="ARBA" id="ARBA00019841"/>
    </source>
</evidence>
<evidence type="ECO:0000256" key="4">
    <source>
        <dbReference type="ARBA" id="ARBA00022801"/>
    </source>
</evidence>
<evidence type="ECO:0000259" key="8">
    <source>
        <dbReference type="Pfam" id="PF17768"/>
    </source>
</evidence>
<gene>
    <name evidence="9" type="primary">recJ</name>
    <name evidence="9" type="ORF">CO051_06685</name>
</gene>
<comment type="caution">
    <text evidence="9">The sequence shown here is derived from an EMBL/GenBank/DDBJ whole genome shotgun (WGS) entry which is preliminary data.</text>
</comment>
<dbReference type="Proteomes" id="UP000231383">
    <property type="component" value="Unassembled WGS sequence"/>
</dbReference>
<evidence type="ECO:0000313" key="10">
    <source>
        <dbReference type="Proteomes" id="UP000231383"/>
    </source>
</evidence>
<organism evidence="9 10">
    <name type="scientific">Candidatus Roizmanbacteria bacterium CG_4_9_14_0_2_um_filter_39_13</name>
    <dbReference type="NCBI Taxonomy" id="1974839"/>
    <lineage>
        <taxon>Bacteria</taxon>
        <taxon>Candidatus Roizmaniibacteriota</taxon>
    </lineage>
</organism>
<evidence type="ECO:0000256" key="3">
    <source>
        <dbReference type="ARBA" id="ARBA00022722"/>
    </source>
</evidence>
<feature type="domain" description="DHHA1" evidence="7">
    <location>
        <begin position="377"/>
        <end position="469"/>
    </location>
</feature>
<dbReference type="GO" id="GO:0006310">
    <property type="term" value="P:DNA recombination"/>
    <property type="evidence" value="ECO:0007669"/>
    <property type="project" value="InterPro"/>
</dbReference>